<dbReference type="AlphaFoldDB" id="A0A0W7X3X6"/>
<organism evidence="1 2">
    <name type="scientific">Streptomyces silvensis</name>
    <dbReference type="NCBI Taxonomy" id="1765722"/>
    <lineage>
        <taxon>Bacteria</taxon>
        <taxon>Bacillati</taxon>
        <taxon>Actinomycetota</taxon>
        <taxon>Actinomycetes</taxon>
        <taxon>Kitasatosporales</taxon>
        <taxon>Streptomycetaceae</taxon>
        <taxon>Streptomyces</taxon>
    </lineage>
</organism>
<dbReference type="Proteomes" id="UP000054804">
    <property type="component" value="Unassembled WGS sequence"/>
</dbReference>
<reference evidence="1 2" key="1">
    <citation type="submission" date="2015-12" db="EMBL/GenBank/DDBJ databases">
        <title>Draft genome sequence of Streptomyces silvensis ATCC 53525, a producer of novel hormone antagonists.</title>
        <authorList>
            <person name="Johnston C.W."/>
            <person name="Li Y."/>
            <person name="Magarvey N.A."/>
        </authorList>
    </citation>
    <scope>NUCLEOTIDE SEQUENCE [LARGE SCALE GENOMIC DNA]</scope>
    <source>
        <strain evidence="1 2">ATCC 53525</strain>
    </source>
</reference>
<dbReference type="RefSeq" id="WP_058848649.1">
    <property type="nucleotide sequence ID" value="NZ_LOCL01000034.1"/>
</dbReference>
<sequence length="118" mass="12916">MSAYTYPGDLLALQSELDGLRARRAELMRSLPWSVEPMDAVSDTQRWRPYERPASPGYSAEEAAEWDELARREQQLAIAITTHPFWEGVAAEEQMAARSALKHAVPGAAFGGAADAAV</sequence>
<dbReference type="STRING" id="1765722.AT728_16425"/>
<protein>
    <submittedName>
        <fullName evidence="1">Uncharacterized protein</fullName>
    </submittedName>
</protein>
<evidence type="ECO:0000313" key="1">
    <source>
        <dbReference type="EMBL" id="KUF17386.1"/>
    </source>
</evidence>
<dbReference type="OrthoDB" id="4321277at2"/>
<accession>A0A0W7X3X6</accession>
<dbReference type="EMBL" id="LOCL01000034">
    <property type="protein sequence ID" value="KUF17386.1"/>
    <property type="molecule type" value="Genomic_DNA"/>
</dbReference>
<name>A0A0W7X3X6_9ACTN</name>
<evidence type="ECO:0000313" key="2">
    <source>
        <dbReference type="Proteomes" id="UP000054804"/>
    </source>
</evidence>
<proteinExistence type="predicted"/>
<gene>
    <name evidence="1" type="ORF">AT728_16425</name>
</gene>
<keyword evidence="2" id="KW-1185">Reference proteome</keyword>
<comment type="caution">
    <text evidence="1">The sequence shown here is derived from an EMBL/GenBank/DDBJ whole genome shotgun (WGS) entry which is preliminary data.</text>
</comment>